<protein>
    <submittedName>
        <fullName evidence="2">Extradiol dioxygenase</fullName>
    </submittedName>
</protein>
<keyword evidence="3" id="KW-1185">Reference proteome</keyword>
<keyword evidence="2" id="KW-0560">Oxidoreductase</keyword>
<dbReference type="InterPro" id="IPR029068">
    <property type="entry name" value="Glyas_Bleomycin-R_OHBP_Dase"/>
</dbReference>
<feature type="domain" description="VOC" evidence="1">
    <location>
        <begin position="9"/>
        <end position="133"/>
    </location>
</feature>
<gene>
    <name evidence="2" type="ORF">C9427_18655</name>
</gene>
<name>A0A2T4ITU1_9HYPH</name>
<comment type="caution">
    <text evidence="2">The sequence shown here is derived from an EMBL/GenBank/DDBJ whole genome shotgun (WGS) entry which is preliminary data.</text>
</comment>
<reference evidence="2 3" key="1">
    <citation type="submission" date="2018-03" db="EMBL/GenBank/DDBJ databases">
        <title>Genome sequence of the symbiotic type strain Mesorhizobium helmanticense CSLC115NT isolated from Lotus corniculatus nodules.</title>
        <authorList>
            <person name="Sannazzaro A.I."/>
            <person name="Torres Tejerizo G.A."/>
            <person name="Dip D."/>
            <person name="Caballero M."/>
            <person name="Pistorio M."/>
            <person name="Estrella M.J."/>
        </authorList>
    </citation>
    <scope>NUCLEOTIDE SEQUENCE [LARGE SCALE GENOMIC DNA]</scope>
    <source>
        <strain evidence="2 3">CSLC115N</strain>
    </source>
</reference>
<dbReference type="InterPro" id="IPR037523">
    <property type="entry name" value="VOC_core"/>
</dbReference>
<sequence length="135" mass="14860">MTGFAEGRRVATVALVVRNYDEAISWYVGRLGFVLTEDVDLGGGKRWVTVAPANGQGARLLLAEAADEAQASRIGNQTGGRVFLFLETDDFARDHATMLEKGVEFREAPRHEPYGTVAVFADLHGNLWDLIQPKR</sequence>
<evidence type="ECO:0000313" key="3">
    <source>
        <dbReference type="Proteomes" id="UP000240259"/>
    </source>
</evidence>
<proteinExistence type="predicted"/>
<dbReference type="Gene3D" id="3.10.180.10">
    <property type="entry name" value="2,3-Dihydroxybiphenyl 1,2-Dioxygenase, domain 1"/>
    <property type="match status" value="1"/>
</dbReference>
<dbReference type="InterPro" id="IPR004360">
    <property type="entry name" value="Glyas_Fos-R_dOase_dom"/>
</dbReference>
<dbReference type="PROSITE" id="PS51819">
    <property type="entry name" value="VOC"/>
    <property type="match status" value="1"/>
</dbReference>
<dbReference type="EMBL" id="PZJX01000031">
    <property type="protein sequence ID" value="PTE08993.1"/>
    <property type="molecule type" value="Genomic_DNA"/>
</dbReference>
<evidence type="ECO:0000313" key="2">
    <source>
        <dbReference type="EMBL" id="PTE08993.1"/>
    </source>
</evidence>
<dbReference type="SUPFAM" id="SSF54593">
    <property type="entry name" value="Glyoxalase/Bleomycin resistance protein/Dihydroxybiphenyl dioxygenase"/>
    <property type="match status" value="1"/>
</dbReference>
<evidence type="ECO:0000259" key="1">
    <source>
        <dbReference type="PROSITE" id="PS51819"/>
    </source>
</evidence>
<dbReference type="RefSeq" id="WP_107650576.1">
    <property type="nucleotide sequence ID" value="NZ_PZJX01000031.1"/>
</dbReference>
<dbReference type="GO" id="GO:0051213">
    <property type="term" value="F:dioxygenase activity"/>
    <property type="evidence" value="ECO:0007669"/>
    <property type="project" value="UniProtKB-KW"/>
</dbReference>
<dbReference type="OrthoDB" id="9794917at2"/>
<dbReference type="PANTHER" id="PTHR36437">
    <property type="entry name" value="GLYOXALASE/BLEOMYCIN RESISTANCE PROTEIN/DIOXYGENASE"/>
    <property type="match status" value="1"/>
</dbReference>
<dbReference type="PANTHER" id="PTHR36437:SF2">
    <property type="entry name" value="GLYOXALASE_BLEOMYCIN RESISTANCE PROTEIN_DIOXYGENASE"/>
    <property type="match status" value="1"/>
</dbReference>
<organism evidence="2 3">
    <name type="scientific">Mesorhizobium helmanticense</name>
    <dbReference type="NCBI Taxonomy" id="1776423"/>
    <lineage>
        <taxon>Bacteria</taxon>
        <taxon>Pseudomonadati</taxon>
        <taxon>Pseudomonadota</taxon>
        <taxon>Alphaproteobacteria</taxon>
        <taxon>Hyphomicrobiales</taxon>
        <taxon>Phyllobacteriaceae</taxon>
        <taxon>Mesorhizobium</taxon>
    </lineage>
</organism>
<dbReference type="Proteomes" id="UP000240259">
    <property type="component" value="Unassembled WGS sequence"/>
</dbReference>
<dbReference type="AlphaFoldDB" id="A0A2T4ITU1"/>
<dbReference type="CDD" id="cd07263">
    <property type="entry name" value="VOC_like"/>
    <property type="match status" value="1"/>
</dbReference>
<dbReference type="Pfam" id="PF00903">
    <property type="entry name" value="Glyoxalase"/>
    <property type="match status" value="1"/>
</dbReference>
<accession>A0A2T4ITU1</accession>
<keyword evidence="2" id="KW-0223">Dioxygenase</keyword>